<keyword evidence="7" id="KW-0472">Membrane</keyword>
<dbReference type="Gene3D" id="3.40.50.10330">
    <property type="entry name" value="Probable inorganic polyphosphate/atp-NAD kinase, domain 1"/>
    <property type="match status" value="1"/>
</dbReference>
<organism evidence="9 10">
    <name type="scientific">Durusdinium trenchii</name>
    <dbReference type="NCBI Taxonomy" id="1381693"/>
    <lineage>
        <taxon>Eukaryota</taxon>
        <taxon>Sar</taxon>
        <taxon>Alveolata</taxon>
        <taxon>Dinophyceae</taxon>
        <taxon>Suessiales</taxon>
        <taxon>Symbiodiniaceae</taxon>
        <taxon>Durusdinium</taxon>
    </lineage>
</organism>
<dbReference type="InterPro" id="IPR017438">
    <property type="entry name" value="ATP-NAD_kinase_N"/>
</dbReference>
<evidence type="ECO:0000256" key="7">
    <source>
        <dbReference type="SAM" id="Phobius"/>
    </source>
</evidence>
<evidence type="ECO:0000313" key="10">
    <source>
        <dbReference type="Proteomes" id="UP001642464"/>
    </source>
</evidence>
<dbReference type="InterPro" id="IPR001206">
    <property type="entry name" value="Diacylglycerol_kinase_cat_dom"/>
</dbReference>
<comment type="similarity">
    <text evidence="1">Belongs to the eukaryotic diacylglycerol kinase family.</text>
</comment>
<keyword evidence="10" id="KW-1185">Reference proteome</keyword>
<dbReference type="PANTHER" id="PTHR11255:SF80">
    <property type="entry name" value="EYE-SPECIFIC DIACYLGLYCEROL KINASE"/>
    <property type="match status" value="1"/>
</dbReference>
<dbReference type="PANTHER" id="PTHR11255">
    <property type="entry name" value="DIACYLGLYCEROL KINASE"/>
    <property type="match status" value="1"/>
</dbReference>
<keyword evidence="6" id="KW-0067">ATP-binding</keyword>
<keyword evidence="4" id="KW-0547">Nucleotide-binding</keyword>
<dbReference type="InterPro" id="IPR000756">
    <property type="entry name" value="Diacylglycerol_kin_accessory"/>
</dbReference>
<evidence type="ECO:0000313" key="9">
    <source>
        <dbReference type="EMBL" id="CAK9003568.1"/>
    </source>
</evidence>
<dbReference type="EC" id="2.7.1.107" evidence="2"/>
<accession>A0ABP0IMM4</accession>
<evidence type="ECO:0000256" key="6">
    <source>
        <dbReference type="ARBA" id="ARBA00022840"/>
    </source>
</evidence>
<evidence type="ECO:0000256" key="5">
    <source>
        <dbReference type="ARBA" id="ARBA00022777"/>
    </source>
</evidence>
<dbReference type="Pfam" id="PF00781">
    <property type="entry name" value="DAGK_cat"/>
    <property type="match status" value="1"/>
</dbReference>
<dbReference type="InterPro" id="IPR016064">
    <property type="entry name" value="NAD/diacylglycerol_kinase_sf"/>
</dbReference>
<gene>
    <name evidence="9" type="ORF">SCF082_LOCUS7799</name>
</gene>
<proteinExistence type="inferred from homology"/>
<evidence type="ECO:0000259" key="8">
    <source>
        <dbReference type="PROSITE" id="PS50146"/>
    </source>
</evidence>
<evidence type="ECO:0000256" key="2">
    <source>
        <dbReference type="ARBA" id="ARBA00012133"/>
    </source>
</evidence>
<keyword evidence="7" id="KW-0812">Transmembrane</keyword>
<name>A0ABP0IMM4_9DINO</name>
<keyword evidence="3" id="KW-0808">Transferase</keyword>
<feature type="transmembrane region" description="Helical" evidence="7">
    <location>
        <begin position="33"/>
        <end position="51"/>
    </location>
</feature>
<evidence type="ECO:0000256" key="1">
    <source>
        <dbReference type="ARBA" id="ARBA00009280"/>
    </source>
</evidence>
<dbReference type="SMART" id="SM00046">
    <property type="entry name" value="DAGKc"/>
    <property type="match status" value="1"/>
</dbReference>
<reference evidence="9 10" key="1">
    <citation type="submission" date="2024-02" db="EMBL/GenBank/DDBJ databases">
        <authorList>
            <person name="Chen Y."/>
            <person name="Shah S."/>
            <person name="Dougan E. K."/>
            <person name="Thang M."/>
            <person name="Chan C."/>
        </authorList>
    </citation>
    <scope>NUCLEOTIDE SEQUENCE [LARGE SCALE GENOMIC DNA]</scope>
</reference>
<dbReference type="EMBL" id="CAXAMM010004446">
    <property type="protein sequence ID" value="CAK9003568.1"/>
    <property type="molecule type" value="Genomic_DNA"/>
</dbReference>
<dbReference type="SUPFAM" id="SSF111331">
    <property type="entry name" value="NAD kinase/diacylglycerol kinase-like"/>
    <property type="match status" value="1"/>
</dbReference>
<dbReference type="Proteomes" id="UP001642464">
    <property type="component" value="Unassembled WGS sequence"/>
</dbReference>
<dbReference type="PROSITE" id="PS50146">
    <property type="entry name" value="DAGK"/>
    <property type="match status" value="1"/>
</dbReference>
<sequence length="802" mass="89189">MDEPLLESSDCGNCYGALFLCCQCRSRGRWNGCCGLVSFGCLFTVAFWIGVTRNLHCSPEILAQVDPPYGGQLLPANFTLVERKYLLIQFTKLVDVYDANQTHVGYFYDINLFVIMRFGFSDAHGRIWFEARYASFLSRFKPIIEYNVQRCDAGAAGRPSSFYELKELWWAESYWHCLVNCSRQFNLAHHTATAEVREHLLPSWNFGTHPEFKVSFDGWLVPTVRGQITGTVSSLGTGVRPDWSMHITDAKGSTVGHAHQHFVVGPPDQDMRVLSRWKVVTVLEGRLPHWMVGFLAVLDDAWQKGTPRERRLELFFALHDNAKEPPTAPRVELRSRVTELRAQKGMSTPGSLARGAELADVSRLDVPLRVTHVGWWNPLREGREVVFGCPGVAWRMDRRSTVNTGSGNRKVSQAIKNQLSAILNHRFTISGRGEEDYLAGHVCELAGRIDLREEIRKTMMQPQISQLRFLVCGGDGTVTWVLHEIEELKEEHPHLFANFQEEPAIGVVPAGTGNDLARSLGWGAKLRSVRELVGYVQWTLAADIVPLDQWKVTMTFKNLLGVTVRAPPAFHEKPPPVLNSDRTFEGFFQNYFSIGMDANVALGVSQARASCIGRCCFFFGCGKCCYGAQAYRTGVFNCCSHGLSLEGHAIQYRSLAAPAATTGMETLEVGRIRQLTLANINSYASGRVLLSTEELGKSSPNDHLLELVTFPNSCAFGWVMAGGRAKVLQRAAAVRFSLERGPSKSDDVWQVLCLKKVAEPVNQSTIKILKVGEFLNRADPGAETIQIAWGPGSSRGDPGRSG</sequence>
<evidence type="ECO:0000256" key="4">
    <source>
        <dbReference type="ARBA" id="ARBA00022741"/>
    </source>
</evidence>
<comment type="caution">
    <text evidence="9">The sequence shown here is derived from an EMBL/GenBank/DDBJ whole genome shotgun (WGS) entry which is preliminary data.</text>
</comment>
<dbReference type="InterPro" id="IPR037607">
    <property type="entry name" value="DGK"/>
</dbReference>
<keyword evidence="5 9" id="KW-0418">Kinase</keyword>
<dbReference type="GO" id="GO:0016301">
    <property type="term" value="F:kinase activity"/>
    <property type="evidence" value="ECO:0007669"/>
    <property type="project" value="UniProtKB-KW"/>
</dbReference>
<keyword evidence="7" id="KW-1133">Transmembrane helix</keyword>
<feature type="domain" description="DAGKc" evidence="8">
    <location>
        <begin position="438"/>
        <end position="558"/>
    </location>
</feature>
<dbReference type="Pfam" id="PF00609">
    <property type="entry name" value="DAGK_acc"/>
    <property type="match status" value="1"/>
</dbReference>
<protein>
    <recommendedName>
        <fullName evidence="2">diacylglycerol kinase (ATP)</fullName>
        <ecNumber evidence="2">2.7.1.107</ecNumber>
    </recommendedName>
</protein>
<evidence type="ECO:0000256" key="3">
    <source>
        <dbReference type="ARBA" id="ARBA00022679"/>
    </source>
</evidence>